<evidence type="ECO:0000259" key="1">
    <source>
        <dbReference type="Pfam" id="PF00814"/>
    </source>
</evidence>
<dbReference type="CDD" id="cd24032">
    <property type="entry name" value="ASKHA_NBD_TsaB"/>
    <property type="match status" value="1"/>
</dbReference>
<dbReference type="PANTHER" id="PTHR11735">
    <property type="entry name" value="TRNA N6-ADENOSINE THREONYLCARBAMOYLTRANSFERASE"/>
    <property type="match status" value="1"/>
</dbReference>
<evidence type="ECO:0000313" key="3">
    <source>
        <dbReference type="Proteomes" id="UP000565572"/>
    </source>
</evidence>
<accession>A0A7W5JTS7</accession>
<reference evidence="2 3" key="1">
    <citation type="submission" date="2020-08" db="EMBL/GenBank/DDBJ databases">
        <title>Sequencing the genomes of 1000 actinobacteria strains.</title>
        <authorList>
            <person name="Klenk H.-P."/>
        </authorList>
    </citation>
    <scope>NUCLEOTIDE SEQUENCE [LARGE SCALE GENOMIC DNA]</scope>
    <source>
        <strain evidence="2 3">DSM 11053</strain>
    </source>
</reference>
<protein>
    <submittedName>
        <fullName evidence="2">tRNA threonylcarbamoyl adenosine modification protein YeaZ</fullName>
    </submittedName>
</protein>
<name>A0A7W5JTS7_9ACTN</name>
<dbReference type="InterPro" id="IPR022496">
    <property type="entry name" value="T6A_TsaB"/>
</dbReference>
<dbReference type="Gene3D" id="3.30.420.40">
    <property type="match status" value="2"/>
</dbReference>
<dbReference type="NCBIfam" id="TIGR03725">
    <property type="entry name" value="T6A_YeaZ"/>
    <property type="match status" value="1"/>
</dbReference>
<sequence>MPELVLAIDTTTDVTVGVARGREVLANGRVTDRMAHVEQLMPLVHRTLAAAGVRLADVERVVVGLGPGPFTGLRVGIVTAQVLAHVRRVDLHGVCSLDVIALDHARSGTASAFVVATDARRKEVYWARYGADGTRLGGPEVSSPDAVPRLPTVGPGADVYPDRLQTVAGPRVLDAGLLAAYGLDLPSAGTEPLYLRRPDAAESAKRKSVLRILPGQDIRR</sequence>
<evidence type="ECO:0000313" key="2">
    <source>
        <dbReference type="EMBL" id="MBB3325592.1"/>
    </source>
</evidence>
<keyword evidence="3" id="KW-1185">Reference proteome</keyword>
<dbReference type="Pfam" id="PF00814">
    <property type="entry name" value="TsaD"/>
    <property type="match status" value="1"/>
</dbReference>
<feature type="domain" description="Gcp-like" evidence="1">
    <location>
        <begin position="35"/>
        <end position="151"/>
    </location>
</feature>
<organism evidence="2 3">
    <name type="scientific">Microlunatus antarcticus</name>
    <dbReference type="NCBI Taxonomy" id="53388"/>
    <lineage>
        <taxon>Bacteria</taxon>
        <taxon>Bacillati</taxon>
        <taxon>Actinomycetota</taxon>
        <taxon>Actinomycetes</taxon>
        <taxon>Propionibacteriales</taxon>
        <taxon>Propionibacteriaceae</taxon>
        <taxon>Microlunatus</taxon>
    </lineage>
</organism>
<dbReference type="SUPFAM" id="SSF53067">
    <property type="entry name" value="Actin-like ATPase domain"/>
    <property type="match status" value="2"/>
</dbReference>
<dbReference type="InterPro" id="IPR000905">
    <property type="entry name" value="Gcp-like_dom"/>
</dbReference>
<dbReference type="GO" id="GO:0002949">
    <property type="term" value="P:tRNA threonylcarbamoyladenosine modification"/>
    <property type="evidence" value="ECO:0007669"/>
    <property type="project" value="InterPro"/>
</dbReference>
<dbReference type="GO" id="GO:0005829">
    <property type="term" value="C:cytosol"/>
    <property type="evidence" value="ECO:0007669"/>
    <property type="project" value="TreeGrafter"/>
</dbReference>
<dbReference type="Proteomes" id="UP000565572">
    <property type="component" value="Unassembled WGS sequence"/>
</dbReference>
<dbReference type="InterPro" id="IPR043129">
    <property type="entry name" value="ATPase_NBD"/>
</dbReference>
<dbReference type="PANTHER" id="PTHR11735:SF11">
    <property type="entry name" value="TRNA THREONYLCARBAMOYLADENOSINE BIOSYNTHESIS PROTEIN TSAB"/>
    <property type="match status" value="1"/>
</dbReference>
<proteinExistence type="predicted"/>
<dbReference type="RefSeq" id="WP_183336587.1">
    <property type="nucleotide sequence ID" value="NZ_JACHZG010000001.1"/>
</dbReference>
<comment type="caution">
    <text evidence="2">The sequence shown here is derived from an EMBL/GenBank/DDBJ whole genome shotgun (WGS) entry which is preliminary data.</text>
</comment>
<dbReference type="AlphaFoldDB" id="A0A7W5JTS7"/>
<gene>
    <name evidence="2" type="ORF">FHX39_000536</name>
</gene>
<dbReference type="EMBL" id="JACHZG010000001">
    <property type="protein sequence ID" value="MBB3325592.1"/>
    <property type="molecule type" value="Genomic_DNA"/>
</dbReference>